<dbReference type="Gene3D" id="1.10.3720.10">
    <property type="entry name" value="MetI-like"/>
    <property type="match status" value="2"/>
</dbReference>
<feature type="domain" description="ABC transmembrane type-1" evidence="9">
    <location>
        <begin position="364"/>
        <end position="553"/>
    </location>
</feature>
<feature type="transmembrane region" description="Helical" evidence="8">
    <location>
        <begin position="538"/>
        <end position="564"/>
    </location>
</feature>
<comment type="subcellular location">
    <subcellularLocation>
        <location evidence="1">Cell inner membrane</location>
        <topology evidence="1">Multi-pass membrane protein</topology>
    </subcellularLocation>
    <subcellularLocation>
        <location evidence="8">Cell membrane</location>
        <topology evidence="8">Multi-pass membrane protein</topology>
    </subcellularLocation>
</comment>
<accession>A0A917IES9</accession>
<dbReference type="InterPro" id="IPR035906">
    <property type="entry name" value="MetI-like_sf"/>
</dbReference>
<dbReference type="PANTHER" id="PTHR43357:SF4">
    <property type="entry name" value="INNER MEMBRANE ABC TRANSPORTER PERMEASE PROTEIN YDCV"/>
    <property type="match status" value="1"/>
</dbReference>
<protein>
    <submittedName>
        <fullName evidence="10">ABC transporter permease</fullName>
    </submittedName>
</protein>
<evidence type="ECO:0000256" key="8">
    <source>
        <dbReference type="RuleBase" id="RU363032"/>
    </source>
</evidence>
<dbReference type="CDD" id="cd06261">
    <property type="entry name" value="TM_PBP2"/>
    <property type="match status" value="2"/>
</dbReference>
<feature type="domain" description="ABC transmembrane type-1" evidence="9">
    <location>
        <begin position="71"/>
        <end position="281"/>
    </location>
</feature>
<dbReference type="InterPro" id="IPR000515">
    <property type="entry name" value="MetI-like"/>
</dbReference>
<feature type="transmembrane region" description="Helical" evidence="8">
    <location>
        <begin position="109"/>
        <end position="129"/>
    </location>
</feature>
<keyword evidence="5 8" id="KW-0812">Transmembrane</keyword>
<dbReference type="GO" id="GO:0005886">
    <property type="term" value="C:plasma membrane"/>
    <property type="evidence" value="ECO:0007669"/>
    <property type="project" value="UniProtKB-SubCell"/>
</dbReference>
<gene>
    <name evidence="10" type="ORF">GCM10010921_06050</name>
</gene>
<evidence type="ECO:0000313" key="10">
    <source>
        <dbReference type="EMBL" id="GGH36709.1"/>
    </source>
</evidence>
<feature type="transmembrane region" description="Helical" evidence="8">
    <location>
        <begin position="363"/>
        <end position="384"/>
    </location>
</feature>
<dbReference type="AlphaFoldDB" id="A0A917IES9"/>
<feature type="transmembrane region" description="Helical" evidence="8">
    <location>
        <begin position="158"/>
        <end position="180"/>
    </location>
</feature>
<dbReference type="RefSeq" id="WP_188754778.1">
    <property type="nucleotide sequence ID" value="NZ_BMJY01000002.1"/>
</dbReference>
<keyword evidence="7 8" id="KW-0472">Membrane</keyword>
<feature type="transmembrane region" description="Helical" evidence="8">
    <location>
        <begin position="260"/>
        <end position="280"/>
    </location>
</feature>
<evidence type="ECO:0000256" key="3">
    <source>
        <dbReference type="ARBA" id="ARBA00022475"/>
    </source>
</evidence>
<feature type="transmembrane region" description="Helical" evidence="8">
    <location>
        <begin position="12"/>
        <end position="32"/>
    </location>
</feature>
<evidence type="ECO:0000256" key="4">
    <source>
        <dbReference type="ARBA" id="ARBA00022519"/>
    </source>
</evidence>
<feature type="transmembrane region" description="Helical" evidence="8">
    <location>
        <begin position="201"/>
        <end position="225"/>
    </location>
</feature>
<keyword evidence="4" id="KW-0997">Cell inner membrane</keyword>
<dbReference type="PROSITE" id="PS50928">
    <property type="entry name" value="ABC_TM1"/>
    <property type="match status" value="2"/>
</dbReference>
<feature type="transmembrane region" description="Helical" evidence="8">
    <location>
        <begin position="432"/>
        <end position="451"/>
    </location>
</feature>
<evidence type="ECO:0000256" key="2">
    <source>
        <dbReference type="ARBA" id="ARBA00022448"/>
    </source>
</evidence>
<evidence type="ECO:0000256" key="6">
    <source>
        <dbReference type="ARBA" id="ARBA00022989"/>
    </source>
</evidence>
<name>A0A917IES9_9MICO</name>
<feature type="transmembrane region" description="Helical" evidence="8">
    <location>
        <begin position="310"/>
        <end position="333"/>
    </location>
</feature>
<reference evidence="10" key="2">
    <citation type="submission" date="2020-09" db="EMBL/GenBank/DDBJ databases">
        <authorList>
            <person name="Sun Q."/>
            <person name="Zhou Y."/>
        </authorList>
    </citation>
    <scope>NUCLEOTIDE SEQUENCE</scope>
    <source>
        <strain evidence="10">CGMCC 1.15794</strain>
    </source>
</reference>
<evidence type="ECO:0000259" key="9">
    <source>
        <dbReference type="PROSITE" id="PS50928"/>
    </source>
</evidence>
<dbReference type="Proteomes" id="UP000657592">
    <property type="component" value="Unassembled WGS sequence"/>
</dbReference>
<dbReference type="PANTHER" id="PTHR43357">
    <property type="entry name" value="INNER MEMBRANE ABC TRANSPORTER PERMEASE PROTEIN YDCV"/>
    <property type="match status" value="1"/>
</dbReference>
<proteinExistence type="inferred from homology"/>
<feature type="transmembrane region" description="Helical" evidence="8">
    <location>
        <begin position="478"/>
        <end position="505"/>
    </location>
</feature>
<keyword evidence="3" id="KW-1003">Cell membrane</keyword>
<evidence type="ECO:0000313" key="11">
    <source>
        <dbReference type="Proteomes" id="UP000657592"/>
    </source>
</evidence>
<feature type="transmembrane region" description="Helical" evidence="8">
    <location>
        <begin position="405"/>
        <end position="426"/>
    </location>
</feature>
<evidence type="ECO:0000256" key="7">
    <source>
        <dbReference type="ARBA" id="ARBA00023136"/>
    </source>
</evidence>
<evidence type="ECO:0000256" key="1">
    <source>
        <dbReference type="ARBA" id="ARBA00004429"/>
    </source>
</evidence>
<dbReference type="Pfam" id="PF00528">
    <property type="entry name" value="BPD_transp_1"/>
    <property type="match status" value="2"/>
</dbReference>
<dbReference type="SUPFAM" id="SSF161098">
    <property type="entry name" value="MetI-like"/>
    <property type="match status" value="2"/>
</dbReference>
<dbReference type="EMBL" id="BMJY01000002">
    <property type="protein sequence ID" value="GGH36709.1"/>
    <property type="molecule type" value="Genomic_DNA"/>
</dbReference>
<organism evidence="10 11">
    <name type="scientific">Microbacterium album</name>
    <dbReference type="NCBI Taxonomy" id="2053191"/>
    <lineage>
        <taxon>Bacteria</taxon>
        <taxon>Bacillati</taxon>
        <taxon>Actinomycetota</taxon>
        <taxon>Actinomycetes</taxon>
        <taxon>Micrococcales</taxon>
        <taxon>Microbacteriaceae</taxon>
        <taxon>Microbacterium</taxon>
    </lineage>
</organism>
<reference evidence="10" key="1">
    <citation type="journal article" date="2014" name="Int. J. Syst. Evol. Microbiol.">
        <title>Complete genome sequence of Corynebacterium casei LMG S-19264T (=DSM 44701T), isolated from a smear-ripened cheese.</title>
        <authorList>
            <consortium name="US DOE Joint Genome Institute (JGI-PGF)"/>
            <person name="Walter F."/>
            <person name="Albersmeier A."/>
            <person name="Kalinowski J."/>
            <person name="Ruckert C."/>
        </authorList>
    </citation>
    <scope>NUCLEOTIDE SEQUENCE</scope>
    <source>
        <strain evidence="10">CGMCC 1.15794</strain>
    </source>
</reference>
<dbReference type="GO" id="GO:0055085">
    <property type="term" value="P:transmembrane transport"/>
    <property type="evidence" value="ECO:0007669"/>
    <property type="project" value="InterPro"/>
</dbReference>
<keyword evidence="2 8" id="KW-0813">Transport</keyword>
<evidence type="ECO:0000256" key="5">
    <source>
        <dbReference type="ARBA" id="ARBA00022692"/>
    </source>
</evidence>
<sequence>MSAISPEWRGERLFGKILLALALVVLFVLFIWPPVMMATAAFRVGNLAGQGEWSIGPFLDTLARESTWRVSLNSIILSAASSLGALAIGTFLAWVAVRTTTPLRRWMTPAMAVILVIPSLFYGLGWYLVVNGNAAPVNILLREWFGITGSPLGSGWPIMLFVVIGFVVPVGYLFMVGPMARMDAALDDAARMSGASRGNAFFTVTLPLLRPTMFGVFVLMTSYGFSAFELPLLFGIQADINVFSTAVYTTLTAQEAVPNYAGASTLSLILMALVIALVLVRSRILGGRRFSTITGKGFRPDPKNYGRIQWLFLATFIAVVCWAGVIPLLQMILGSFQPMFGVSLGFTTANYENVLRNPRTGSLIGFTLVLAAVGGFIAASVALVMSHLATHGGGLLRAVTGTVSWAPVAIPGVLVGLALITAYLPIPGLRNLIGTPLMLLLGFIVVVTPIATRAVEGGVLQISSELEESARISGASRYVTFFTVVVPLVLPSFLAGWFIAGIGIAGNLSLPVLLSSPTMQTVAVQAYDSYRQGYASEAAALFLLLMLAVAVVGAVASAAVWGGARLLKRIRISRIERAITMKGSAAYV</sequence>
<comment type="similarity">
    <text evidence="8">Belongs to the binding-protein-dependent transport system permease family.</text>
</comment>
<keyword evidence="6 8" id="KW-1133">Transmembrane helix</keyword>
<feature type="transmembrane region" description="Helical" evidence="8">
    <location>
        <begin position="75"/>
        <end position="97"/>
    </location>
</feature>
<comment type="caution">
    <text evidence="10">The sequence shown here is derived from an EMBL/GenBank/DDBJ whole genome shotgun (WGS) entry which is preliminary data.</text>
</comment>
<keyword evidence="11" id="KW-1185">Reference proteome</keyword>